<dbReference type="Gene3D" id="3.40.50.10320">
    <property type="entry name" value="LmbE-like"/>
    <property type="match status" value="1"/>
</dbReference>
<dbReference type="EMBL" id="CAFBPA010000237">
    <property type="protein sequence ID" value="CAB5016352.1"/>
    <property type="molecule type" value="Genomic_DNA"/>
</dbReference>
<dbReference type="InterPro" id="IPR003737">
    <property type="entry name" value="GlcNAc_PI_deacetylase-related"/>
</dbReference>
<evidence type="ECO:0000313" key="1">
    <source>
        <dbReference type="EMBL" id="CAB5016352.1"/>
    </source>
</evidence>
<reference evidence="1" key="1">
    <citation type="submission" date="2020-05" db="EMBL/GenBank/DDBJ databases">
        <authorList>
            <person name="Chiriac C."/>
            <person name="Salcher M."/>
            <person name="Ghai R."/>
            <person name="Kavagutti S V."/>
        </authorList>
    </citation>
    <scope>NUCLEOTIDE SEQUENCE</scope>
</reference>
<protein>
    <submittedName>
        <fullName evidence="1">Unannotated protein</fullName>
    </submittedName>
</protein>
<dbReference type="InterPro" id="IPR024078">
    <property type="entry name" value="LmbE-like_dom_sf"/>
</dbReference>
<dbReference type="PANTHER" id="PTHR12993:SF11">
    <property type="entry name" value="N-ACETYLGLUCOSAMINYL-PHOSPHATIDYLINOSITOL DE-N-ACETYLASE"/>
    <property type="match status" value="1"/>
</dbReference>
<dbReference type="GO" id="GO:0016811">
    <property type="term" value="F:hydrolase activity, acting on carbon-nitrogen (but not peptide) bonds, in linear amides"/>
    <property type="evidence" value="ECO:0007669"/>
    <property type="project" value="TreeGrafter"/>
</dbReference>
<dbReference type="PANTHER" id="PTHR12993">
    <property type="entry name" value="N-ACETYLGLUCOSAMINYL-PHOSPHATIDYLINOSITOL DE-N-ACETYLASE-RELATED"/>
    <property type="match status" value="1"/>
</dbReference>
<accession>A0A6J7QPJ4</accession>
<gene>
    <name evidence="1" type="ORF">UFOPK4043_01336</name>
</gene>
<organism evidence="1">
    <name type="scientific">freshwater metagenome</name>
    <dbReference type="NCBI Taxonomy" id="449393"/>
    <lineage>
        <taxon>unclassified sequences</taxon>
        <taxon>metagenomes</taxon>
        <taxon>ecological metagenomes</taxon>
    </lineage>
</organism>
<proteinExistence type="predicted"/>
<name>A0A6J7QPJ4_9ZZZZ</name>
<dbReference type="Pfam" id="PF02585">
    <property type="entry name" value="PIG-L"/>
    <property type="match status" value="1"/>
</dbReference>
<dbReference type="AlphaFoldDB" id="A0A6J7QPJ4"/>
<dbReference type="SUPFAM" id="SSF102588">
    <property type="entry name" value="LmbE-like"/>
    <property type="match status" value="1"/>
</dbReference>
<sequence>MRNSHSGTVRHNVSIMTPHPPQVLVFVHAHPDDEALLTAGTMARAVAEGQRVVLIVATNGEAGLTSTALSAGLGLRRQAELAASADAIGVHRVVTLGYPDSGLHGEQPDGFAHLDRFTIAKEIAAVLDAEDADTLIGYDSAGGYGHPDHLQVHRATRAAAVLAKKPPQLFEATLPREPIVKAVQLAAKLHLTPSDWDAHEFDYAWTAGADITHRVNVRPFMKAKRQALRAHASQAGADGTTRTLAILTRIPGPLASLLLGTEYYIRVSDPKAAKTRGTASGAS</sequence>